<name>A0ABT1HM13_STRSD</name>
<keyword evidence="2" id="KW-1185">Reference proteome</keyword>
<reference evidence="1 2" key="1">
    <citation type="submission" date="2022-06" db="EMBL/GenBank/DDBJ databases">
        <title>Genomic Encyclopedia of Archaeal and Bacterial Type Strains, Phase II (KMG-II): from individual species to whole genera.</title>
        <authorList>
            <person name="Goeker M."/>
        </authorList>
    </citation>
    <scope>NUCLEOTIDE SEQUENCE [LARGE SCALE GENOMIC DNA]</scope>
    <source>
        <strain evidence="1 2">DSM 40477</strain>
    </source>
</reference>
<dbReference type="Proteomes" id="UP001205311">
    <property type="component" value="Unassembled WGS sequence"/>
</dbReference>
<comment type="caution">
    <text evidence="1">The sequence shown here is derived from an EMBL/GenBank/DDBJ whole genome shotgun (WGS) entry which is preliminary data.</text>
</comment>
<accession>A0ABT1HM13</accession>
<sequence>MAHAEHSTDCPSSLIRFDLHFPPRTPFTNAKSQEEAGQGWEQFLNLVRRQGILDPHHPTLPLAPTLTGLDPVAERTLLEHLTHVLRAVDRLARHYAESRELQRFLGLPPFLHECALSEPPRRRHVDHCRFDLGGARLDQMRVFEVGGDYPISNLSGLLNRYWRQADAVRWLTDQYRPARCEEPGWMMAELLDLAAARGIDPADARRVAVLCPEELRSTSEIRLLEAHVRHHRRTPVYVLPEHFQDDDVVLGFLPHITQPFVEDPDRYAPMLKRVASGNLVVFNGVLGRLVAGNKLVSAMLSDPRFRHVFTPEQRASIDALIPWSRKLGDGITADEALAARADLVVKAPFDVLSRSVFVGRDQEPAAWREVVETGARQGWLAQEFAPSQYVSTRVGRRRRTLGVVFCGGRPVGYNGRLTTSLVDFLSDGGLHAVFGDHTTGTDDALTA</sequence>
<evidence type="ECO:0000313" key="1">
    <source>
        <dbReference type="EMBL" id="MCP2256535.1"/>
    </source>
</evidence>
<dbReference type="SUPFAM" id="SSF56059">
    <property type="entry name" value="Glutathione synthetase ATP-binding domain-like"/>
    <property type="match status" value="1"/>
</dbReference>
<dbReference type="RefSeq" id="WP_253667527.1">
    <property type="nucleotide sequence ID" value="NZ_JAMTCP010000001.1"/>
</dbReference>
<gene>
    <name evidence="1" type="ORF">LX15_000218</name>
</gene>
<proteinExistence type="predicted"/>
<evidence type="ECO:0000313" key="2">
    <source>
        <dbReference type="Proteomes" id="UP001205311"/>
    </source>
</evidence>
<dbReference type="EMBL" id="JAMTCP010000001">
    <property type="protein sequence ID" value="MCP2256535.1"/>
    <property type="molecule type" value="Genomic_DNA"/>
</dbReference>
<organism evidence="1 2">
    <name type="scientific">Streptoalloteichus tenebrarius (strain ATCC 17920 / DSM 40477 / JCM 4838 / CBS 697.72 / NBRC 16177 / NCIMB 11028 / NRRL B-12390 / A12253. 1 / ISP 5477)</name>
    <name type="common">Streptomyces tenebrarius</name>
    <dbReference type="NCBI Taxonomy" id="1933"/>
    <lineage>
        <taxon>Bacteria</taxon>
        <taxon>Bacillati</taxon>
        <taxon>Actinomycetota</taxon>
        <taxon>Actinomycetes</taxon>
        <taxon>Pseudonocardiales</taxon>
        <taxon>Pseudonocardiaceae</taxon>
        <taxon>Streptoalloteichus</taxon>
    </lineage>
</organism>
<protein>
    <submittedName>
        <fullName evidence="1">Uncharacterized protein</fullName>
    </submittedName>
</protein>